<dbReference type="Pfam" id="PF10417">
    <property type="entry name" value="1-cysPrx_C"/>
    <property type="match status" value="1"/>
</dbReference>
<proteinExistence type="inferred from homology"/>
<evidence type="ECO:0000256" key="8">
    <source>
        <dbReference type="ARBA" id="ARBA00045169"/>
    </source>
</evidence>
<dbReference type="PANTHER" id="PTHR10681">
    <property type="entry name" value="THIOREDOXIN PEROXIDASE"/>
    <property type="match status" value="1"/>
</dbReference>
<evidence type="ECO:0000256" key="1">
    <source>
        <dbReference type="ARBA" id="ARBA00009796"/>
    </source>
</evidence>
<dbReference type="Gene3D" id="3.40.30.10">
    <property type="entry name" value="Glutaredoxin"/>
    <property type="match status" value="2"/>
</dbReference>
<keyword evidence="4" id="KW-0049">Antioxidant</keyword>
<comment type="similarity">
    <text evidence="1">Belongs to the peroxiredoxin family. AhpC/Prx1 subfamily.</text>
</comment>
<comment type="catalytic activity">
    <reaction evidence="9">
        <text>a hydroperoxide + [thioredoxin]-dithiol = an alcohol + [thioredoxin]-disulfide + H2O</text>
        <dbReference type="Rhea" id="RHEA:62620"/>
        <dbReference type="Rhea" id="RHEA-COMP:10698"/>
        <dbReference type="Rhea" id="RHEA-COMP:10700"/>
        <dbReference type="ChEBI" id="CHEBI:15377"/>
        <dbReference type="ChEBI" id="CHEBI:29950"/>
        <dbReference type="ChEBI" id="CHEBI:30879"/>
        <dbReference type="ChEBI" id="CHEBI:35924"/>
        <dbReference type="ChEBI" id="CHEBI:50058"/>
        <dbReference type="EC" id="1.11.1.24"/>
    </reaction>
</comment>
<gene>
    <name evidence="11" type="ORF">WJX72_009185</name>
</gene>
<dbReference type="InterPro" id="IPR050217">
    <property type="entry name" value="Peroxiredoxin"/>
</dbReference>
<keyword evidence="6" id="KW-1015">Disulfide bond</keyword>
<evidence type="ECO:0000256" key="6">
    <source>
        <dbReference type="ARBA" id="ARBA00023157"/>
    </source>
</evidence>
<evidence type="ECO:0000256" key="5">
    <source>
        <dbReference type="ARBA" id="ARBA00023002"/>
    </source>
</evidence>
<evidence type="ECO:0000256" key="7">
    <source>
        <dbReference type="ARBA" id="ARBA00023284"/>
    </source>
</evidence>
<evidence type="ECO:0000256" key="2">
    <source>
        <dbReference type="ARBA" id="ARBA00013017"/>
    </source>
</evidence>
<evidence type="ECO:0000259" key="10">
    <source>
        <dbReference type="PROSITE" id="PS51352"/>
    </source>
</evidence>
<keyword evidence="5" id="KW-0560">Oxidoreductase</keyword>
<accession>A0AAW1R9H3</accession>
<comment type="function">
    <text evidence="8">Thiol-specific peroxidase that catalyzes the reduction of hydrogen peroxide and organic hydroperoxides to water and alcohols, respectively. Plays a role in cell protection against oxidative stress by detoxifying peroxides. May be an antioxidant enzyme particularly in the developing shoot and photosynthesizing leaf.</text>
</comment>
<dbReference type="EC" id="1.11.1.24" evidence="2"/>
<dbReference type="PROSITE" id="PS51352">
    <property type="entry name" value="THIOREDOXIN_2"/>
    <property type="match status" value="2"/>
</dbReference>
<dbReference type="GO" id="GO:0005829">
    <property type="term" value="C:cytosol"/>
    <property type="evidence" value="ECO:0007669"/>
    <property type="project" value="TreeGrafter"/>
</dbReference>
<dbReference type="GO" id="GO:0045454">
    <property type="term" value="P:cell redox homeostasis"/>
    <property type="evidence" value="ECO:0007669"/>
    <property type="project" value="TreeGrafter"/>
</dbReference>
<sequence>MSTFEDSILYPEPQAEVTKPAPDFTAPAVLDGEITKVSLSDYRGKYVILFFYPKDFTFVCPTEIIAFSDRAEEFEKLNCQLIAASTDTEECHLAWIKTPRRKGGLGRMKIPILADTTKEIAARYGVLLHEAGIALRGLFIINPEGHIEHITINNLGIGRSVDETLRTLQAVQFVAEHGEVCPADWKPGSKTMQADAEGSLDYFESASSKDDDDEWGTKIQSVQSEKDFKDVTSKGKVVVEGYAPWCGKCRQITPYVEQLQEQHPGVKFVKLDTTAEPLEKLAASLGIKALPSFRFYQDGQPVGEEVTGYKKRLLGDAVDKLANQ</sequence>
<reference evidence="11 12" key="1">
    <citation type="journal article" date="2024" name="Nat. Commun.">
        <title>Phylogenomics reveals the evolutionary origins of lichenization in chlorophyte algae.</title>
        <authorList>
            <person name="Puginier C."/>
            <person name="Libourel C."/>
            <person name="Otte J."/>
            <person name="Skaloud P."/>
            <person name="Haon M."/>
            <person name="Grisel S."/>
            <person name="Petersen M."/>
            <person name="Berrin J.G."/>
            <person name="Delaux P.M."/>
            <person name="Dal Grande F."/>
            <person name="Keller J."/>
        </authorList>
    </citation>
    <scope>NUCLEOTIDE SEQUENCE [LARGE SCALE GENOMIC DNA]</scope>
    <source>
        <strain evidence="11 12">SAG 2043</strain>
    </source>
</reference>
<dbReference type="Pfam" id="PF00085">
    <property type="entry name" value="Thioredoxin"/>
    <property type="match status" value="1"/>
</dbReference>
<keyword evidence="7" id="KW-0676">Redox-active center</keyword>
<organism evidence="11 12">
    <name type="scientific">[Myrmecia] bisecta</name>
    <dbReference type="NCBI Taxonomy" id="41462"/>
    <lineage>
        <taxon>Eukaryota</taxon>
        <taxon>Viridiplantae</taxon>
        <taxon>Chlorophyta</taxon>
        <taxon>core chlorophytes</taxon>
        <taxon>Trebouxiophyceae</taxon>
        <taxon>Trebouxiales</taxon>
        <taxon>Trebouxiaceae</taxon>
        <taxon>Myrmecia</taxon>
    </lineage>
</organism>
<dbReference type="GO" id="GO:0033554">
    <property type="term" value="P:cellular response to stress"/>
    <property type="evidence" value="ECO:0007669"/>
    <property type="project" value="TreeGrafter"/>
</dbReference>
<dbReference type="InterPro" id="IPR019479">
    <property type="entry name" value="Peroxiredoxin_C"/>
</dbReference>
<evidence type="ECO:0000313" key="11">
    <source>
        <dbReference type="EMBL" id="KAK9830012.1"/>
    </source>
</evidence>
<name>A0AAW1R9H3_9CHLO</name>
<dbReference type="CDD" id="cd02947">
    <property type="entry name" value="TRX_family"/>
    <property type="match status" value="1"/>
</dbReference>
<evidence type="ECO:0000256" key="4">
    <source>
        <dbReference type="ARBA" id="ARBA00022862"/>
    </source>
</evidence>
<evidence type="ECO:0000256" key="9">
    <source>
        <dbReference type="ARBA" id="ARBA00049091"/>
    </source>
</evidence>
<dbReference type="SUPFAM" id="SSF52833">
    <property type="entry name" value="Thioredoxin-like"/>
    <property type="match status" value="2"/>
</dbReference>
<comment type="caution">
    <text evidence="11">The sequence shown here is derived from an EMBL/GenBank/DDBJ whole genome shotgun (WGS) entry which is preliminary data.</text>
</comment>
<dbReference type="EMBL" id="JALJOR010000001">
    <property type="protein sequence ID" value="KAK9830012.1"/>
    <property type="molecule type" value="Genomic_DNA"/>
</dbReference>
<keyword evidence="3" id="KW-0575">Peroxidase</keyword>
<dbReference type="AlphaFoldDB" id="A0AAW1R9H3"/>
<feature type="domain" description="Thioredoxin" evidence="10">
    <location>
        <begin position="15"/>
        <end position="173"/>
    </location>
</feature>
<dbReference type="CDD" id="cd03015">
    <property type="entry name" value="PRX_Typ2cys"/>
    <property type="match status" value="1"/>
</dbReference>
<dbReference type="GO" id="GO:0042744">
    <property type="term" value="P:hydrogen peroxide catabolic process"/>
    <property type="evidence" value="ECO:0007669"/>
    <property type="project" value="TreeGrafter"/>
</dbReference>
<dbReference type="Pfam" id="PF00578">
    <property type="entry name" value="AhpC-TSA"/>
    <property type="match status" value="1"/>
</dbReference>
<dbReference type="FunFam" id="3.40.30.10:FF:000003">
    <property type="entry name" value="Peroxiredoxin 1"/>
    <property type="match status" value="1"/>
</dbReference>
<dbReference type="GO" id="GO:0008379">
    <property type="term" value="F:thioredoxin peroxidase activity"/>
    <property type="evidence" value="ECO:0007669"/>
    <property type="project" value="TreeGrafter"/>
</dbReference>
<dbReference type="PANTHER" id="PTHR10681:SF171">
    <property type="entry name" value="PEROXIREDOXIN 4"/>
    <property type="match status" value="1"/>
</dbReference>
<keyword evidence="12" id="KW-1185">Reference proteome</keyword>
<dbReference type="Proteomes" id="UP001489004">
    <property type="component" value="Unassembled WGS sequence"/>
</dbReference>
<feature type="domain" description="Thioredoxin" evidence="10">
    <location>
        <begin position="185"/>
        <end position="324"/>
    </location>
</feature>
<dbReference type="GO" id="GO:0006979">
    <property type="term" value="P:response to oxidative stress"/>
    <property type="evidence" value="ECO:0007669"/>
    <property type="project" value="TreeGrafter"/>
</dbReference>
<evidence type="ECO:0000256" key="3">
    <source>
        <dbReference type="ARBA" id="ARBA00022559"/>
    </source>
</evidence>
<dbReference type="InterPro" id="IPR000866">
    <property type="entry name" value="AhpC/TSA"/>
</dbReference>
<evidence type="ECO:0000313" key="12">
    <source>
        <dbReference type="Proteomes" id="UP001489004"/>
    </source>
</evidence>
<protein>
    <recommendedName>
        <fullName evidence="2">thioredoxin-dependent peroxiredoxin</fullName>
        <ecNumber evidence="2">1.11.1.24</ecNumber>
    </recommendedName>
</protein>
<dbReference type="InterPro" id="IPR036249">
    <property type="entry name" value="Thioredoxin-like_sf"/>
</dbReference>
<dbReference type="InterPro" id="IPR013766">
    <property type="entry name" value="Thioredoxin_domain"/>
</dbReference>